<dbReference type="InterPro" id="IPR025959">
    <property type="entry name" value="Winged_HTH_dom"/>
</dbReference>
<dbReference type="EMBL" id="CP056041">
    <property type="protein sequence ID" value="QKZ15989.1"/>
    <property type="molecule type" value="Genomic_DNA"/>
</dbReference>
<dbReference type="Proteomes" id="UP000509418">
    <property type="component" value="Chromosome"/>
</dbReference>
<evidence type="ECO:0000259" key="1">
    <source>
        <dbReference type="Pfam" id="PF13592"/>
    </source>
</evidence>
<name>A0A7I0NSE6_STRCX</name>
<evidence type="ECO:0000313" key="3">
    <source>
        <dbReference type="Proteomes" id="UP000509418"/>
    </source>
</evidence>
<dbReference type="Pfam" id="PF13592">
    <property type="entry name" value="HTH_33"/>
    <property type="match status" value="1"/>
</dbReference>
<proteinExistence type="predicted"/>
<dbReference type="AlphaFoldDB" id="A0A7I0NSE6"/>
<gene>
    <name evidence="2" type="ORF">HUT05_00350</name>
</gene>
<evidence type="ECO:0000313" key="2">
    <source>
        <dbReference type="EMBL" id="QKZ15989.1"/>
    </source>
</evidence>
<accession>A0A7I0NSE6</accession>
<organism evidence="2 3">
    <name type="scientific">Streptomyces chartreusis</name>
    <dbReference type="NCBI Taxonomy" id="1969"/>
    <lineage>
        <taxon>Bacteria</taxon>
        <taxon>Bacillati</taxon>
        <taxon>Actinomycetota</taxon>
        <taxon>Actinomycetes</taxon>
        <taxon>Kitasatosporales</taxon>
        <taxon>Streptomycetaceae</taxon>
        <taxon>Streptomyces</taxon>
    </lineage>
</organism>
<reference evidence="2 3" key="1">
    <citation type="submission" date="2020-06" db="EMBL/GenBank/DDBJ databases">
        <title>Genome mining for natural products.</title>
        <authorList>
            <person name="Zhang B."/>
            <person name="Shi J."/>
            <person name="Ge H."/>
        </authorList>
    </citation>
    <scope>NUCLEOTIDE SEQUENCE [LARGE SCALE GENOMIC DNA]</scope>
    <source>
        <strain evidence="2 3">NA02069</strain>
    </source>
</reference>
<dbReference type="RefSeq" id="WP_176573704.1">
    <property type="nucleotide sequence ID" value="NZ_CBDRGH010000022.1"/>
</dbReference>
<keyword evidence="3" id="KW-1185">Reference proteome</keyword>
<sequence length="69" mass="8178">MELAIGPAEHCWQDQQWNLERNGAVAARKFHIDCQSASVCRLMQRHGWSWQSPARRITERDEPDFELRQ</sequence>
<protein>
    <submittedName>
        <fullName evidence="2">Winged helix-turn-helix domain-containing protein</fullName>
    </submittedName>
</protein>
<feature type="domain" description="Winged helix-turn helix" evidence="1">
    <location>
        <begin position="14"/>
        <end position="62"/>
    </location>
</feature>